<feature type="transmembrane region" description="Helical" evidence="1">
    <location>
        <begin position="97"/>
        <end position="117"/>
    </location>
</feature>
<dbReference type="AlphaFoldDB" id="A0A1N6DAC9"/>
<protein>
    <submittedName>
        <fullName evidence="2">Uncharacterized protein</fullName>
    </submittedName>
</protein>
<keyword evidence="1" id="KW-0472">Membrane</keyword>
<reference evidence="3" key="1">
    <citation type="submission" date="2016-11" db="EMBL/GenBank/DDBJ databases">
        <authorList>
            <person name="Varghese N."/>
            <person name="Submissions S."/>
        </authorList>
    </citation>
    <scope>NUCLEOTIDE SEQUENCE [LARGE SCALE GENOMIC DNA]</scope>
    <source>
        <strain evidence="3">DSM 15292</strain>
    </source>
</reference>
<feature type="transmembrane region" description="Helical" evidence="1">
    <location>
        <begin position="149"/>
        <end position="171"/>
    </location>
</feature>
<keyword evidence="1" id="KW-0812">Transmembrane</keyword>
<accession>A0A1N6DAC9</accession>
<dbReference type="RefSeq" id="WP_074223322.1">
    <property type="nucleotide sequence ID" value="NZ_FSRC01000001.1"/>
</dbReference>
<gene>
    <name evidence="2" type="ORF">SAMN05444394_0580</name>
</gene>
<name>A0A1N6DAC9_9BACT</name>
<keyword evidence="3" id="KW-1185">Reference proteome</keyword>
<dbReference type="Proteomes" id="UP000185221">
    <property type="component" value="Unassembled WGS sequence"/>
</dbReference>
<dbReference type="EMBL" id="FSRC01000001">
    <property type="protein sequence ID" value="SIN67653.1"/>
    <property type="molecule type" value="Genomic_DNA"/>
</dbReference>
<dbReference type="OrthoDB" id="648493at2"/>
<evidence type="ECO:0000256" key="1">
    <source>
        <dbReference type="SAM" id="Phobius"/>
    </source>
</evidence>
<keyword evidence="1" id="KW-1133">Transmembrane helix</keyword>
<feature type="transmembrane region" description="Helical" evidence="1">
    <location>
        <begin position="177"/>
        <end position="195"/>
    </location>
</feature>
<sequence length="198" mass="22757">MRKHFFLVLSILLWIIMVIGFSDNWLTDVHQPSNSQPKFLIHAFFAFSWFTLLVVQNVLIRKGNAATHIKVGKIGFLIYIGFLLSTLPLYFKEFAPLSIMVFSQLVFGSILIGLAYYNRRKDTTKHKANIMLGSFLLIQPAWDRAVGHLFGDFGLTWILFFILGYGLFIWYHKKLKWQIAVGFLIWAAGLANVISHMG</sequence>
<feature type="transmembrane region" description="Helical" evidence="1">
    <location>
        <begin position="39"/>
        <end position="59"/>
    </location>
</feature>
<evidence type="ECO:0000313" key="2">
    <source>
        <dbReference type="EMBL" id="SIN67653.1"/>
    </source>
</evidence>
<feature type="transmembrane region" description="Helical" evidence="1">
    <location>
        <begin position="71"/>
        <end position="91"/>
    </location>
</feature>
<evidence type="ECO:0000313" key="3">
    <source>
        <dbReference type="Proteomes" id="UP000185221"/>
    </source>
</evidence>
<organism evidence="2 3">
    <name type="scientific">Algoriphagus halophilus</name>
    <dbReference type="NCBI Taxonomy" id="226505"/>
    <lineage>
        <taxon>Bacteria</taxon>
        <taxon>Pseudomonadati</taxon>
        <taxon>Bacteroidota</taxon>
        <taxon>Cytophagia</taxon>
        <taxon>Cytophagales</taxon>
        <taxon>Cyclobacteriaceae</taxon>
        <taxon>Algoriphagus</taxon>
    </lineage>
</organism>
<proteinExistence type="predicted"/>